<dbReference type="RefSeq" id="WP_014759240.1">
    <property type="nucleotide sequence ID" value="NC_017992.1"/>
</dbReference>
<feature type="domain" description="ATPase AAA-type core" evidence="1">
    <location>
        <begin position="248"/>
        <end position="298"/>
    </location>
</feature>
<dbReference type="Proteomes" id="UP000006178">
    <property type="component" value="Chromosome"/>
</dbReference>
<feature type="domain" description="Rad50/SbcC-type AAA" evidence="2">
    <location>
        <begin position="4"/>
        <end position="177"/>
    </location>
</feature>
<sequence length="542" mass="63570">MIHSIKINDFRIFKNISMNLGRYLTVISGKNALGKSTLLGMIGNTCELKASEGRPIIQKQFRTEFSEIFKGSEKFDLSGSNKYTVYFSDIKNPDKIVDYRTCRITWPTTKIKTTKGDIKYKKRFRVIPEKTVSKRKSSKKYSYPVLYLGLSRLYPIGESNEETLSVKNIKLEEDERIMFLTSYKEILSIVNDEEISIDCINIGETDRKKGIGISTTEYDSLTNSAGQDNIGQILLAVLSFYRLKRNNPDKYKGGLLLIDELEATLHPYAQSELLRHLIKYCKELDLQIVFTTHSLTILQLICEKTKYNKKDGNINDIELLYITKANGTLEIRQSIEYATMYNDLNIQSIKENPSKIIVYSEDDETRWFAQKLLNKYIHRLELVNITMGFSNLLKLNKADPKYFSNIIFIVDGDVRDEDIEKYKLPNINNIIKLPGGKRPEEILYLYLKDIPAEHELREQITKYNFTKEYFQTHSPEKEYKEKAKEREQYKKWFNEYLGILIEPYNVFDFWYKDNREDCDKFIQTFINIFNSIADRLLMQRID</sequence>
<reference evidence="3 4" key="1">
    <citation type="journal article" date="2014" name="Appl. Environ. Microbiol.">
        <title>Profile of Secreted Hydrolases, Associated Proteins, and SlpA in Thermoanaerobacterium saccharolyticum during the Degradation of Hemicellulose.</title>
        <authorList>
            <person name="Currie D.H."/>
            <person name="Guss A.M."/>
            <person name="Herring C.D."/>
            <person name="Giannone R.J."/>
            <person name="Johnson C.M."/>
            <person name="Lankford P.K."/>
            <person name="Brown S.D."/>
            <person name="Hettich R.L."/>
            <person name="Lynd L.R."/>
        </authorList>
    </citation>
    <scope>NUCLEOTIDE SEQUENCE [LARGE SCALE GENOMIC DNA]</scope>
    <source>
        <strain evidence="4">DSM 8691 / JW/SL-YS485</strain>
    </source>
</reference>
<dbReference type="PANTHER" id="PTHR43581">
    <property type="entry name" value="ATP/GTP PHOSPHATASE"/>
    <property type="match status" value="1"/>
</dbReference>
<dbReference type="Gene3D" id="3.40.50.300">
    <property type="entry name" value="P-loop containing nucleotide triphosphate hydrolases"/>
    <property type="match status" value="1"/>
</dbReference>
<dbReference type="InterPro" id="IPR038729">
    <property type="entry name" value="Rad50/SbcC_AAA"/>
</dbReference>
<keyword evidence="4" id="KW-1185">Reference proteome</keyword>
<dbReference type="EMBL" id="CP003184">
    <property type="protein sequence ID" value="AFK87404.1"/>
    <property type="molecule type" value="Genomic_DNA"/>
</dbReference>
<dbReference type="PANTHER" id="PTHR43581:SF4">
    <property type="entry name" value="ATP_GTP PHOSPHATASE"/>
    <property type="match status" value="1"/>
</dbReference>
<dbReference type="InterPro" id="IPR027417">
    <property type="entry name" value="P-loop_NTPase"/>
</dbReference>
<evidence type="ECO:0000313" key="3">
    <source>
        <dbReference type="EMBL" id="AFK87404.1"/>
    </source>
</evidence>
<evidence type="ECO:0000313" key="4">
    <source>
        <dbReference type="Proteomes" id="UP000006178"/>
    </source>
</evidence>
<dbReference type="SUPFAM" id="SSF52540">
    <property type="entry name" value="P-loop containing nucleoside triphosphate hydrolases"/>
    <property type="match status" value="1"/>
</dbReference>
<evidence type="ECO:0000259" key="2">
    <source>
        <dbReference type="Pfam" id="PF13476"/>
    </source>
</evidence>
<dbReference type="GO" id="GO:0005524">
    <property type="term" value="F:ATP binding"/>
    <property type="evidence" value="ECO:0007669"/>
    <property type="project" value="InterPro"/>
</dbReference>
<gene>
    <name evidence="3" type="ordered locus">Tsac_2406</name>
</gene>
<dbReference type="InterPro" id="IPR051396">
    <property type="entry name" value="Bact_Antivir_Def_Nuclease"/>
</dbReference>
<protein>
    <submittedName>
        <fullName evidence="3">Uncharacterized protein</fullName>
    </submittedName>
</protein>
<dbReference type="Pfam" id="PF13304">
    <property type="entry name" value="AAA_21"/>
    <property type="match status" value="1"/>
</dbReference>
<dbReference type="PATRIC" id="fig|1094508.3.peg.2440"/>
<evidence type="ECO:0000259" key="1">
    <source>
        <dbReference type="Pfam" id="PF13304"/>
    </source>
</evidence>
<dbReference type="BioCyc" id="TSAC1094508:GLMA-2436-MONOMER"/>
<dbReference type="AlphaFoldDB" id="I3VY09"/>
<dbReference type="Pfam" id="PF13476">
    <property type="entry name" value="AAA_23"/>
    <property type="match status" value="1"/>
</dbReference>
<proteinExistence type="predicted"/>
<dbReference type="GO" id="GO:0016887">
    <property type="term" value="F:ATP hydrolysis activity"/>
    <property type="evidence" value="ECO:0007669"/>
    <property type="project" value="InterPro"/>
</dbReference>
<accession>I3VY09</accession>
<dbReference type="STRING" id="1094508.Tsac_2406"/>
<dbReference type="InterPro" id="IPR003959">
    <property type="entry name" value="ATPase_AAA_core"/>
</dbReference>
<name>I3VY09_THESW</name>
<dbReference type="KEGG" id="tsh:Tsac_2406"/>
<organism evidence="3 4">
    <name type="scientific">Thermoanaerobacterium saccharolyticum (strain DSM 8691 / JW/SL-YS485)</name>
    <dbReference type="NCBI Taxonomy" id="1094508"/>
    <lineage>
        <taxon>Bacteria</taxon>
        <taxon>Bacillati</taxon>
        <taxon>Bacillota</taxon>
        <taxon>Clostridia</taxon>
        <taxon>Thermoanaerobacterales</taxon>
        <taxon>Thermoanaerobacteraceae</taxon>
        <taxon>Thermoanaerobacterium</taxon>
    </lineage>
</organism>
<dbReference type="eggNOG" id="COG1106">
    <property type="taxonomic scope" value="Bacteria"/>
</dbReference>